<dbReference type="InterPro" id="IPR043749">
    <property type="entry name" value="DUF5694"/>
</dbReference>
<evidence type="ECO:0000313" key="1">
    <source>
        <dbReference type="EMBL" id="MCI0184806.1"/>
    </source>
</evidence>
<comment type="caution">
    <text evidence="1">The sequence shown here is derived from an EMBL/GenBank/DDBJ whole genome shotgun (WGS) entry which is preliminary data.</text>
</comment>
<gene>
    <name evidence="1" type="ORF">MM817_03103</name>
</gene>
<reference evidence="1" key="1">
    <citation type="submission" date="2022-03" db="EMBL/GenBank/DDBJ databases">
        <title>Draft Genome Sequence of Firmicute Strain S0AB, a Heterotrophic Iron/Sulfur-Oxidizing Extreme Acidophile.</title>
        <authorList>
            <person name="Vergara E."/>
            <person name="Pakostova E."/>
            <person name="Johnson D.B."/>
            <person name="Holmes D.S."/>
        </authorList>
    </citation>
    <scope>NUCLEOTIDE SEQUENCE</scope>
    <source>
        <strain evidence="1">S0AB</strain>
    </source>
</reference>
<evidence type="ECO:0000313" key="2">
    <source>
        <dbReference type="Proteomes" id="UP001139263"/>
    </source>
</evidence>
<accession>A0A9X1VAS1</accession>
<dbReference type="EMBL" id="JALBUF010000026">
    <property type="protein sequence ID" value="MCI0184806.1"/>
    <property type="molecule type" value="Genomic_DNA"/>
</dbReference>
<keyword evidence="2" id="KW-1185">Reference proteome</keyword>
<dbReference type="Proteomes" id="UP001139263">
    <property type="component" value="Unassembled WGS sequence"/>
</dbReference>
<sequence>MEAMVLGVYHFSSSSDQYTTEDDVLTTARQHEIAEVVNLLTCFRPTKIAVEHLQTDQAWLDHEFAEYVKDDRALPSNEVYQLGFRIARQLGHQKLYAVDIHNEESDLDIGRVFEYAERDCPILFQQINSVAQEFVVELQSRIRSESVRQVLQWMNDPAMLRISHQPYLTMTQLGAETSRIGLRWVSRWYERNLVIYSNILNFTTSDDDRWLVIYGQGHARLLGQFLSDSRGVKIVPVSEYL</sequence>
<organism evidence="1 2">
    <name type="scientific">Sulfoacidibacillus ferrooxidans</name>
    <dbReference type="NCBI Taxonomy" id="2005001"/>
    <lineage>
        <taxon>Bacteria</taxon>
        <taxon>Bacillati</taxon>
        <taxon>Bacillota</taxon>
        <taxon>Bacilli</taxon>
        <taxon>Bacillales</taxon>
        <taxon>Alicyclobacillaceae</taxon>
        <taxon>Sulfoacidibacillus</taxon>
    </lineage>
</organism>
<dbReference type="Pfam" id="PF18950">
    <property type="entry name" value="DUF5694"/>
    <property type="match status" value="1"/>
</dbReference>
<proteinExistence type="predicted"/>
<dbReference type="AlphaFoldDB" id="A0A9X1VAS1"/>
<protein>
    <submittedName>
        <fullName evidence="1">Uncharacterized protein</fullName>
    </submittedName>
</protein>
<name>A0A9X1VAS1_9BACL</name>